<sequence length="274" mass="30719">MTLQRWTLDLKRNSGCVSPQADWWHWQQLAGSATASSPVWNARWRRQAIFQEGNESAGTKKMTLIAQTADGAWTAMTWGWTPSNRPGTRAWEQNRWDRLKQALQEMTGNEDAISSQSALGLGYRNLRNRTAEQSGNALIWQEGKLCMRIMAADKSAEPDIPLPYAREDSRLEQRAAIQVKMARGDASLAWPAAFHLMLPILPHQRSATYAAVARSNLHITGHLWLPAPTEKAVHLHIDTTLIAKQGSPEETQIVSVLNREMAAIAALWVADHER</sequence>
<comment type="caution">
    <text evidence="1">The sequence shown here is derived from an EMBL/GenBank/DDBJ whole genome shotgun (WGS) entry which is preliminary data.</text>
</comment>
<name>A0A6L6PH32_9BURK</name>
<dbReference type="EMBL" id="WNKY01000011">
    <property type="protein sequence ID" value="MTV38366.1"/>
    <property type="molecule type" value="Genomic_DNA"/>
</dbReference>
<keyword evidence="2" id="KW-1185">Reference proteome</keyword>
<evidence type="ECO:0000313" key="1">
    <source>
        <dbReference type="EMBL" id="MTV38366.1"/>
    </source>
</evidence>
<organism evidence="1 2">
    <name type="scientific">Duganella radicis</name>
    <dbReference type="NCBI Taxonomy" id="551988"/>
    <lineage>
        <taxon>Bacteria</taxon>
        <taxon>Pseudomonadati</taxon>
        <taxon>Pseudomonadota</taxon>
        <taxon>Betaproteobacteria</taxon>
        <taxon>Burkholderiales</taxon>
        <taxon>Oxalobacteraceae</taxon>
        <taxon>Telluria group</taxon>
        <taxon>Duganella</taxon>
    </lineage>
</organism>
<reference evidence="1 2" key="1">
    <citation type="submission" date="2019-11" db="EMBL/GenBank/DDBJ databases">
        <title>Type strains purchased from KCTC, JCM and DSMZ.</title>
        <authorList>
            <person name="Lu H."/>
        </authorList>
    </citation>
    <scope>NUCLEOTIDE SEQUENCE [LARGE SCALE GENOMIC DNA]</scope>
    <source>
        <strain evidence="1 2">KCTC 22382</strain>
    </source>
</reference>
<dbReference type="RefSeq" id="WP_155463872.1">
    <property type="nucleotide sequence ID" value="NZ_WNKY01000011.1"/>
</dbReference>
<dbReference type="AlphaFoldDB" id="A0A6L6PH32"/>
<gene>
    <name evidence="1" type="ORF">GM676_12330</name>
</gene>
<evidence type="ECO:0000313" key="2">
    <source>
        <dbReference type="Proteomes" id="UP000475582"/>
    </source>
</evidence>
<dbReference type="Proteomes" id="UP000475582">
    <property type="component" value="Unassembled WGS sequence"/>
</dbReference>
<protein>
    <submittedName>
        <fullName evidence="1">Uncharacterized protein</fullName>
    </submittedName>
</protein>
<accession>A0A6L6PH32</accession>
<dbReference type="OrthoDB" id="8740847at2"/>
<proteinExistence type="predicted"/>